<evidence type="ECO:0000313" key="2">
    <source>
        <dbReference type="EMBL" id="WVZ22329.1"/>
    </source>
</evidence>
<feature type="compositionally biased region" description="Basic and acidic residues" evidence="1">
    <location>
        <begin position="138"/>
        <end position="151"/>
    </location>
</feature>
<protein>
    <submittedName>
        <fullName evidence="2">Uncharacterized protein</fullName>
    </submittedName>
</protein>
<organism evidence="2 3">
    <name type="scientific">Vigna mungo</name>
    <name type="common">Black gram</name>
    <name type="synonym">Phaseolus mungo</name>
    <dbReference type="NCBI Taxonomy" id="3915"/>
    <lineage>
        <taxon>Eukaryota</taxon>
        <taxon>Viridiplantae</taxon>
        <taxon>Streptophyta</taxon>
        <taxon>Embryophyta</taxon>
        <taxon>Tracheophyta</taxon>
        <taxon>Spermatophyta</taxon>
        <taxon>Magnoliopsida</taxon>
        <taxon>eudicotyledons</taxon>
        <taxon>Gunneridae</taxon>
        <taxon>Pentapetalae</taxon>
        <taxon>rosids</taxon>
        <taxon>fabids</taxon>
        <taxon>Fabales</taxon>
        <taxon>Fabaceae</taxon>
        <taxon>Papilionoideae</taxon>
        <taxon>50 kb inversion clade</taxon>
        <taxon>NPAAA clade</taxon>
        <taxon>indigoferoid/millettioid clade</taxon>
        <taxon>Phaseoleae</taxon>
        <taxon>Vigna</taxon>
    </lineage>
</organism>
<dbReference type="Proteomes" id="UP001374535">
    <property type="component" value="Chromosome 1"/>
</dbReference>
<evidence type="ECO:0000313" key="3">
    <source>
        <dbReference type="Proteomes" id="UP001374535"/>
    </source>
</evidence>
<evidence type="ECO:0000256" key="1">
    <source>
        <dbReference type="SAM" id="MobiDB-lite"/>
    </source>
</evidence>
<gene>
    <name evidence="2" type="ORF">V8G54_000873</name>
</gene>
<dbReference type="AlphaFoldDB" id="A0AAQ3S7P0"/>
<dbReference type="EMBL" id="CP144700">
    <property type="protein sequence ID" value="WVZ22329.1"/>
    <property type="molecule type" value="Genomic_DNA"/>
</dbReference>
<reference evidence="2 3" key="1">
    <citation type="journal article" date="2023" name="Life. Sci Alliance">
        <title>Evolutionary insights into 3D genome organization and epigenetic landscape of Vigna mungo.</title>
        <authorList>
            <person name="Junaid A."/>
            <person name="Singh B."/>
            <person name="Bhatia S."/>
        </authorList>
    </citation>
    <scope>NUCLEOTIDE SEQUENCE [LARGE SCALE GENOMIC DNA]</scope>
    <source>
        <strain evidence="2">Urdbean</strain>
    </source>
</reference>
<name>A0AAQ3S7P0_VIGMU</name>
<accession>A0AAQ3S7P0</accession>
<feature type="region of interest" description="Disordered" evidence="1">
    <location>
        <begin position="138"/>
        <end position="169"/>
    </location>
</feature>
<keyword evidence="3" id="KW-1185">Reference proteome</keyword>
<sequence>MTILGAVTAAVPTFMTELRNLPSQEVVNTVKEAVKKEVAPVKGFEAGKDKEIRNCEVQKDCENGEVETRRRWKWQDTKAVNHELLKNAIGELLKKSIARSVSFGFSKLGIWRRRRQENHHCEVTKGYEDGEIEMQRLKMKKSRGEGGDEKKWKKSTGGATFPVVSQKKP</sequence>
<proteinExistence type="predicted"/>